<dbReference type="InterPro" id="IPR013424">
    <property type="entry name" value="Ice-binding_C"/>
</dbReference>
<dbReference type="Gene3D" id="2.40.10.10">
    <property type="entry name" value="Trypsin-like serine proteases"/>
    <property type="match status" value="1"/>
</dbReference>
<dbReference type="InterPro" id="IPR018114">
    <property type="entry name" value="TRYPSIN_HIS"/>
</dbReference>
<reference evidence="3 4" key="1">
    <citation type="submission" date="2024-08" db="EMBL/GenBank/DDBJ databases">
        <authorList>
            <person name="Lu H."/>
        </authorList>
    </citation>
    <scope>NUCLEOTIDE SEQUENCE [LARGE SCALE GENOMIC DNA]</scope>
    <source>
        <strain evidence="3 4">BYS180W</strain>
    </source>
</reference>
<dbReference type="EC" id="3.4.21.-" evidence="3"/>
<dbReference type="Pfam" id="PF00089">
    <property type="entry name" value="Trypsin"/>
    <property type="match status" value="1"/>
</dbReference>
<feature type="signal peptide" evidence="1">
    <location>
        <begin position="1"/>
        <end position="25"/>
    </location>
</feature>
<feature type="domain" description="Peptidase S1" evidence="2">
    <location>
        <begin position="33"/>
        <end position="311"/>
    </location>
</feature>
<evidence type="ECO:0000256" key="1">
    <source>
        <dbReference type="SAM" id="SignalP"/>
    </source>
</evidence>
<dbReference type="SUPFAM" id="SSF50494">
    <property type="entry name" value="Trypsin-like serine proteases"/>
    <property type="match status" value="1"/>
</dbReference>
<comment type="caution">
    <text evidence="3">The sequence shown here is derived from an EMBL/GenBank/DDBJ whole genome shotgun (WGS) entry which is preliminary data.</text>
</comment>
<evidence type="ECO:0000313" key="3">
    <source>
        <dbReference type="EMBL" id="MFG6448513.1"/>
    </source>
</evidence>
<dbReference type="InterPro" id="IPR009003">
    <property type="entry name" value="Peptidase_S1_PA"/>
</dbReference>
<dbReference type="PRINTS" id="PR00722">
    <property type="entry name" value="CHYMOTRYPSIN"/>
</dbReference>
<dbReference type="InterPro" id="IPR043504">
    <property type="entry name" value="Peptidase_S1_PA_chymotrypsin"/>
</dbReference>
<dbReference type="PROSITE" id="PS50240">
    <property type="entry name" value="TRYPSIN_DOM"/>
    <property type="match status" value="1"/>
</dbReference>
<dbReference type="PANTHER" id="PTHR24260:SF136">
    <property type="entry name" value="GH08193P-RELATED"/>
    <property type="match status" value="1"/>
</dbReference>
<proteinExistence type="predicted"/>
<dbReference type="GO" id="GO:0016787">
    <property type="term" value="F:hydrolase activity"/>
    <property type="evidence" value="ECO:0007669"/>
    <property type="project" value="UniProtKB-KW"/>
</dbReference>
<dbReference type="EMBL" id="JBIGHZ010000003">
    <property type="protein sequence ID" value="MFG6448513.1"/>
    <property type="molecule type" value="Genomic_DNA"/>
</dbReference>
<keyword evidence="3" id="KW-0378">Hydrolase</keyword>
<gene>
    <name evidence="3" type="ORF">ACG0Z6_09700</name>
</gene>
<dbReference type="Proteomes" id="UP001606099">
    <property type="component" value="Unassembled WGS sequence"/>
</dbReference>
<dbReference type="NCBIfam" id="TIGR02595">
    <property type="entry name" value="PEP_CTERM"/>
    <property type="match status" value="1"/>
</dbReference>
<evidence type="ECO:0000313" key="4">
    <source>
        <dbReference type="Proteomes" id="UP001606099"/>
    </source>
</evidence>
<organism evidence="3 4">
    <name type="scientific">Roseateles rivi</name>
    <dbReference type="NCBI Taxonomy" id="3299028"/>
    <lineage>
        <taxon>Bacteria</taxon>
        <taxon>Pseudomonadati</taxon>
        <taxon>Pseudomonadota</taxon>
        <taxon>Betaproteobacteria</taxon>
        <taxon>Burkholderiales</taxon>
        <taxon>Sphaerotilaceae</taxon>
        <taxon>Roseateles</taxon>
    </lineage>
</organism>
<evidence type="ECO:0000259" key="2">
    <source>
        <dbReference type="PROSITE" id="PS50240"/>
    </source>
</evidence>
<dbReference type="Pfam" id="PF07589">
    <property type="entry name" value="PEP-CTERM"/>
    <property type="match status" value="1"/>
</dbReference>
<keyword evidence="1" id="KW-0732">Signal</keyword>
<protein>
    <submittedName>
        <fullName evidence="3">Trypsin-like serine protease</fullName>
        <ecNumber evidence="3">3.4.21.-</ecNumber>
    </submittedName>
</protein>
<dbReference type="InterPro" id="IPR001314">
    <property type="entry name" value="Peptidase_S1A"/>
</dbReference>
<keyword evidence="4" id="KW-1185">Reference proteome</keyword>
<dbReference type="InterPro" id="IPR051333">
    <property type="entry name" value="CLIP_Serine_Protease"/>
</dbReference>
<dbReference type="SMART" id="SM00020">
    <property type="entry name" value="Tryp_SPc"/>
    <property type="match status" value="1"/>
</dbReference>
<dbReference type="PANTHER" id="PTHR24260">
    <property type="match status" value="1"/>
</dbReference>
<dbReference type="InterPro" id="IPR001254">
    <property type="entry name" value="Trypsin_dom"/>
</dbReference>
<accession>A0ABW7FW10</accession>
<feature type="chain" id="PRO_5046009375" evidence="1">
    <location>
        <begin position="26"/>
        <end position="350"/>
    </location>
</feature>
<dbReference type="PROSITE" id="PS00134">
    <property type="entry name" value="TRYPSIN_HIS"/>
    <property type="match status" value="1"/>
</dbReference>
<dbReference type="RefSeq" id="WP_394460808.1">
    <property type="nucleotide sequence ID" value="NZ_JBIGHZ010000003.1"/>
</dbReference>
<sequence length="350" mass="36560">MKQRWMTLAGAVGAALSVWSSPAAAYFTTELPTPAGQDTEFNTLHRPPYAAEYSGVVRLRLYNLAGASPTVCTGSLLAGGQYVLTAAHCVTDGTGKVDRGNGLAYFGMDPSKSITSNESIRFSSSAQIFVKPGFDGSTSNGNDIALIKLDSEARAEINRYTIYTGTDEVGQVSDKVGWGAFGSGAVGDANSKSGTDLIKGKNRWEMTGEQFRAGGASDLLYYDFDNGLAANDSFGLVYGLTDLGLGKDEVLAGGGDSGGPSFLNGVIAGVVSHGTYLSQGDYLAGRNKSFGEYEADTRVSSHAQWVASIAGNQVLAGPVPEPSTYALLLGGLAVVGWARRRMAPADVSQR</sequence>
<name>A0ABW7FW10_9BURK</name>